<organism evidence="3 4">
    <name type="scientific">Streptomyces naganishii JCM 4654</name>
    <dbReference type="NCBI Taxonomy" id="1306179"/>
    <lineage>
        <taxon>Bacteria</taxon>
        <taxon>Bacillati</taxon>
        <taxon>Actinomycetota</taxon>
        <taxon>Actinomycetes</taxon>
        <taxon>Kitasatosporales</taxon>
        <taxon>Streptomycetaceae</taxon>
        <taxon>Streptomyces</taxon>
    </lineage>
</organism>
<feature type="compositionally biased region" description="Polar residues" evidence="1">
    <location>
        <begin position="125"/>
        <end position="150"/>
    </location>
</feature>
<dbReference type="InterPro" id="IPR025326">
    <property type="entry name" value="DUF4232"/>
</dbReference>
<evidence type="ECO:0000313" key="3">
    <source>
        <dbReference type="EMBL" id="GHD86886.1"/>
    </source>
</evidence>
<feature type="region of interest" description="Disordered" evidence="1">
    <location>
        <begin position="35"/>
        <end position="57"/>
    </location>
</feature>
<feature type="region of interest" description="Disordered" evidence="1">
    <location>
        <begin position="93"/>
        <end position="156"/>
    </location>
</feature>
<evidence type="ECO:0000313" key="4">
    <source>
        <dbReference type="Proteomes" id="UP000608955"/>
    </source>
</evidence>
<evidence type="ECO:0000259" key="2">
    <source>
        <dbReference type="Pfam" id="PF14016"/>
    </source>
</evidence>
<proteinExistence type="predicted"/>
<reference evidence="3" key="2">
    <citation type="submission" date="2020-09" db="EMBL/GenBank/DDBJ databases">
        <authorList>
            <person name="Sun Q."/>
            <person name="Ohkuma M."/>
        </authorList>
    </citation>
    <scope>NUCLEOTIDE SEQUENCE</scope>
    <source>
        <strain evidence="3">JCM 4654</strain>
    </source>
</reference>
<feature type="compositionally biased region" description="Basic and acidic residues" evidence="1">
    <location>
        <begin position="44"/>
        <end position="53"/>
    </location>
</feature>
<evidence type="ECO:0000256" key="1">
    <source>
        <dbReference type="SAM" id="MobiDB-lite"/>
    </source>
</evidence>
<dbReference type="Proteomes" id="UP000608955">
    <property type="component" value="Unassembled WGS sequence"/>
</dbReference>
<dbReference type="EMBL" id="BMVF01000004">
    <property type="protein sequence ID" value="GHD86886.1"/>
    <property type="molecule type" value="Genomic_DNA"/>
</dbReference>
<name>A0A919CU35_9ACTN</name>
<sequence length="294" mass="30748">MDIGVPAPLCLVTECGQTRVNNARPGVISRGAVKQPMRPAALREQGKVPRPTDHGGTFIMTTHRARRTARSAALAAVTAALALGLTACGTGESPKAAGGDHAAGTAQSRSGSDKNGKGSAEQADSGATTTQGAHPTTLSGGTDQVASKGTTAGVPQCRGDEMLVTAVHRFAGQQGDHLLITAVNEGTKPCWVTSYPAVVLDWNGHNVALPHSKKDNPGGDKHITLRPGNKAYSAVNLFDYGSKNHTANSLAIALRDANGHHGPFYSVVMKGQKPQFSWNEADVLNWNTKKPYDF</sequence>
<feature type="domain" description="DUF4232" evidence="2">
    <location>
        <begin position="157"/>
        <end position="253"/>
    </location>
</feature>
<comment type="caution">
    <text evidence="3">The sequence shown here is derived from an EMBL/GenBank/DDBJ whole genome shotgun (WGS) entry which is preliminary data.</text>
</comment>
<reference evidence="3" key="1">
    <citation type="journal article" date="2014" name="Int. J. Syst. Evol. Microbiol.">
        <title>Complete genome sequence of Corynebacterium casei LMG S-19264T (=DSM 44701T), isolated from a smear-ripened cheese.</title>
        <authorList>
            <consortium name="US DOE Joint Genome Institute (JGI-PGF)"/>
            <person name="Walter F."/>
            <person name="Albersmeier A."/>
            <person name="Kalinowski J."/>
            <person name="Ruckert C."/>
        </authorList>
    </citation>
    <scope>NUCLEOTIDE SEQUENCE</scope>
    <source>
        <strain evidence="3">JCM 4654</strain>
    </source>
</reference>
<gene>
    <name evidence="3" type="ORF">GCM10010508_16480</name>
</gene>
<keyword evidence="4" id="KW-1185">Reference proteome</keyword>
<protein>
    <recommendedName>
        <fullName evidence="2">DUF4232 domain-containing protein</fullName>
    </recommendedName>
</protein>
<dbReference type="AlphaFoldDB" id="A0A919CU35"/>
<accession>A0A919CU35</accession>
<dbReference type="Pfam" id="PF14016">
    <property type="entry name" value="DUF4232"/>
    <property type="match status" value="1"/>
</dbReference>